<keyword evidence="2 4" id="KW-1133">Transmembrane helix</keyword>
<sequence>MFAFPRLLIATTLVVMSHWLSIPLYALTLEARGETGLFIGCFVAMPSAMLLLGMGFLPKLTSHLGVGRAFRVGVAINLLMTALLYVSDNVWLWLAAASMIGLGNGFFWVASESWLAQIVKDDQRGRTIGLVETFVGLAMAAAALLVALINARFQFGVLIMMGCNLCALLLMTGLSDPASEAHDSNETSLSYLHILRLCPLLFSASLLGGFSEGLAAPMFPLLGVAKGLTAQQAALLMSLIGVVNIASQYPIGYCCDRWHESRVFHLCIMLAVAGALSMALLPVLYLAVGVTIWALGVGSGYTLAIIVAGRYFSGGSRVAAMALTLIGYNFGTILGPIVGGAALDYFGASGISIVLILACVLAWPFIRAPQARLA</sequence>
<reference evidence="6 7" key="1">
    <citation type="journal article" date="2011" name="Int. J. Syst. Evol. Microbiol.">
        <title>Description of Undibacterium oligocarboniphilum sp. nov., isolated from purified water, and Undibacterium pigrum strain CCUG 49012 as the type strain of Undibacterium parvum sp. nov., and emended descriptions of the genus Undibacterium and the species Undibacterium pigrum.</title>
        <authorList>
            <person name="Eder W."/>
            <person name="Wanner G."/>
            <person name="Ludwig W."/>
            <person name="Busse H.J."/>
            <person name="Ziemke-Kageler F."/>
            <person name="Lang E."/>
        </authorList>
    </citation>
    <scope>NUCLEOTIDE SEQUENCE [LARGE SCALE GENOMIC DNA]</scope>
    <source>
        <strain evidence="6 7">DSM 23061</strain>
    </source>
</reference>
<dbReference type="PANTHER" id="PTHR23521">
    <property type="entry name" value="TRANSPORTER MFS SUPERFAMILY"/>
    <property type="match status" value="1"/>
</dbReference>
<dbReference type="PROSITE" id="PS50850">
    <property type="entry name" value="MFS"/>
    <property type="match status" value="1"/>
</dbReference>
<evidence type="ECO:0000259" key="5">
    <source>
        <dbReference type="PROSITE" id="PS50850"/>
    </source>
</evidence>
<organism evidence="6 7">
    <name type="scientific">Undibacterium parvum</name>
    <dbReference type="NCBI Taxonomy" id="401471"/>
    <lineage>
        <taxon>Bacteria</taxon>
        <taxon>Pseudomonadati</taxon>
        <taxon>Pseudomonadota</taxon>
        <taxon>Betaproteobacteria</taxon>
        <taxon>Burkholderiales</taxon>
        <taxon>Oxalobacteraceae</taxon>
        <taxon>Undibacterium</taxon>
    </lineage>
</organism>
<dbReference type="Pfam" id="PF07690">
    <property type="entry name" value="MFS_1"/>
    <property type="match status" value="2"/>
</dbReference>
<feature type="transmembrane region" description="Helical" evidence="4">
    <location>
        <begin position="230"/>
        <end position="251"/>
    </location>
</feature>
<evidence type="ECO:0000256" key="2">
    <source>
        <dbReference type="ARBA" id="ARBA00022989"/>
    </source>
</evidence>
<feature type="transmembrane region" description="Helical" evidence="4">
    <location>
        <begin position="7"/>
        <end position="25"/>
    </location>
</feature>
<dbReference type="GO" id="GO:0005886">
    <property type="term" value="C:plasma membrane"/>
    <property type="evidence" value="ECO:0007669"/>
    <property type="project" value="TreeGrafter"/>
</dbReference>
<feature type="transmembrane region" description="Helical" evidence="4">
    <location>
        <begin position="194"/>
        <end position="210"/>
    </location>
</feature>
<evidence type="ECO:0000256" key="4">
    <source>
        <dbReference type="SAM" id="Phobius"/>
    </source>
</evidence>
<dbReference type="OrthoDB" id="8878646at2"/>
<dbReference type="Gene3D" id="1.20.1250.20">
    <property type="entry name" value="MFS general substrate transporter like domains"/>
    <property type="match status" value="2"/>
</dbReference>
<keyword evidence="7" id="KW-1185">Reference proteome</keyword>
<protein>
    <submittedName>
        <fullName evidence="6">MFS transporter</fullName>
    </submittedName>
</protein>
<dbReference type="InterPro" id="IPR011701">
    <property type="entry name" value="MFS"/>
</dbReference>
<feature type="transmembrane region" description="Helical" evidence="4">
    <location>
        <begin position="345"/>
        <end position="366"/>
    </location>
</feature>
<feature type="transmembrane region" description="Helical" evidence="4">
    <location>
        <begin position="319"/>
        <end position="339"/>
    </location>
</feature>
<feature type="transmembrane region" description="Helical" evidence="4">
    <location>
        <begin position="69"/>
        <end position="86"/>
    </location>
</feature>
<dbReference type="PANTHER" id="PTHR23521:SF2">
    <property type="entry name" value="TRANSPORTER MFS SUPERFAMILY"/>
    <property type="match status" value="1"/>
</dbReference>
<accession>A0A3S9HPP0</accession>
<keyword evidence="1 4" id="KW-0812">Transmembrane</keyword>
<dbReference type="GO" id="GO:0022857">
    <property type="term" value="F:transmembrane transporter activity"/>
    <property type="evidence" value="ECO:0007669"/>
    <property type="project" value="InterPro"/>
</dbReference>
<dbReference type="InterPro" id="IPR036259">
    <property type="entry name" value="MFS_trans_sf"/>
</dbReference>
<dbReference type="EMBL" id="CP034464">
    <property type="protein sequence ID" value="AZP14057.1"/>
    <property type="molecule type" value="Genomic_DNA"/>
</dbReference>
<feature type="transmembrane region" description="Helical" evidence="4">
    <location>
        <begin position="292"/>
        <end position="312"/>
    </location>
</feature>
<dbReference type="RefSeq" id="WP_126129418.1">
    <property type="nucleotide sequence ID" value="NZ_CP034464.1"/>
</dbReference>
<dbReference type="Proteomes" id="UP000275663">
    <property type="component" value="Chromosome"/>
</dbReference>
<feature type="transmembrane region" description="Helical" evidence="4">
    <location>
        <begin position="263"/>
        <end position="286"/>
    </location>
</feature>
<feature type="transmembrane region" description="Helical" evidence="4">
    <location>
        <begin position="92"/>
        <end position="115"/>
    </location>
</feature>
<evidence type="ECO:0000256" key="1">
    <source>
        <dbReference type="ARBA" id="ARBA00022692"/>
    </source>
</evidence>
<feature type="transmembrane region" description="Helical" evidence="4">
    <location>
        <begin position="37"/>
        <end position="57"/>
    </location>
</feature>
<feature type="transmembrane region" description="Helical" evidence="4">
    <location>
        <begin position="155"/>
        <end position="174"/>
    </location>
</feature>
<evidence type="ECO:0000256" key="3">
    <source>
        <dbReference type="ARBA" id="ARBA00023136"/>
    </source>
</evidence>
<feature type="domain" description="Major facilitator superfamily (MFS) profile" evidence="5">
    <location>
        <begin position="1"/>
        <end position="372"/>
    </location>
</feature>
<feature type="transmembrane region" description="Helical" evidence="4">
    <location>
        <begin position="127"/>
        <end position="149"/>
    </location>
</feature>
<dbReference type="KEGG" id="upv:EJN92_19875"/>
<gene>
    <name evidence="6" type="ORF">EJN92_19875</name>
</gene>
<evidence type="ECO:0000313" key="7">
    <source>
        <dbReference type="Proteomes" id="UP000275663"/>
    </source>
</evidence>
<dbReference type="InterPro" id="IPR020846">
    <property type="entry name" value="MFS_dom"/>
</dbReference>
<dbReference type="SUPFAM" id="SSF103473">
    <property type="entry name" value="MFS general substrate transporter"/>
    <property type="match status" value="1"/>
</dbReference>
<evidence type="ECO:0000313" key="6">
    <source>
        <dbReference type="EMBL" id="AZP14057.1"/>
    </source>
</evidence>
<name>A0A3S9HPP0_9BURK</name>
<keyword evidence="3 4" id="KW-0472">Membrane</keyword>
<proteinExistence type="predicted"/>
<dbReference type="AlphaFoldDB" id="A0A3S9HPP0"/>